<accession>A0A834I3G1</accession>
<evidence type="ECO:0000256" key="2">
    <source>
        <dbReference type="SAM" id="Phobius"/>
    </source>
</evidence>
<evidence type="ECO:0000256" key="1">
    <source>
        <dbReference type="SAM" id="MobiDB-lite"/>
    </source>
</evidence>
<gene>
    <name evidence="4" type="ORF">GWI33_015396</name>
</gene>
<dbReference type="EMBL" id="JAACXV010013900">
    <property type="protein sequence ID" value="KAF7271777.1"/>
    <property type="molecule type" value="Genomic_DNA"/>
</dbReference>
<evidence type="ECO:0000313" key="5">
    <source>
        <dbReference type="Proteomes" id="UP000625711"/>
    </source>
</evidence>
<keyword evidence="3" id="KW-0732">Signal</keyword>
<organism evidence="4 5">
    <name type="scientific">Rhynchophorus ferrugineus</name>
    <name type="common">Red palm weevil</name>
    <name type="synonym">Curculio ferrugineus</name>
    <dbReference type="NCBI Taxonomy" id="354439"/>
    <lineage>
        <taxon>Eukaryota</taxon>
        <taxon>Metazoa</taxon>
        <taxon>Ecdysozoa</taxon>
        <taxon>Arthropoda</taxon>
        <taxon>Hexapoda</taxon>
        <taxon>Insecta</taxon>
        <taxon>Pterygota</taxon>
        <taxon>Neoptera</taxon>
        <taxon>Endopterygota</taxon>
        <taxon>Coleoptera</taxon>
        <taxon>Polyphaga</taxon>
        <taxon>Cucujiformia</taxon>
        <taxon>Curculionidae</taxon>
        <taxon>Dryophthorinae</taxon>
        <taxon>Rhynchophorus</taxon>
    </lineage>
</organism>
<keyword evidence="2" id="KW-0812">Transmembrane</keyword>
<feature type="compositionally biased region" description="Polar residues" evidence="1">
    <location>
        <begin position="173"/>
        <end position="183"/>
    </location>
</feature>
<sequence>MVFNSFLLVNVALVSIVISSVDGASAGITLEGVKCGQKSCRLSEYCSNFDKTCQPCSSACDTSSHNYEKILCESQCQDYLHDFRYVTRDDNGNMRATVESLERKVTVTLTLVILVLFILAAVLVFQLYRWKIKKNITWNAIKAKFLKRNNDNETASAPNENKKKDLRLEIPSPTVTGGISPVTVSTSIDRRPAEDSTLDFAYDNPAMTKTNTSF</sequence>
<feature type="transmembrane region" description="Helical" evidence="2">
    <location>
        <begin position="105"/>
        <end position="128"/>
    </location>
</feature>
<protein>
    <recommendedName>
        <fullName evidence="6">Protein grindelwald</fullName>
    </recommendedName>
</protein>
<reference evidence="4" key="1">
    <citation type="submission" date="2020-08" db="EMBL/GenBank/DDBJ databases">
        <title>Genome sequencing and assembly of the red palm weevil Rhynchophorus ferrugineus.</title>
        <authorList>
            <person name="Dias G.B."/>
            <person name="Bergman C.M."/>
            <person name="Manee M."/>
        </authorList>
    </citation>
    <scope>NUCLEOTIDE SEQUENCE</scope>
    <source>
        <strain evidence="4">AA-2017</strain>
        <tissue evidence="4">Whole larva</tissue>
    </source>
</reference>
<dbReference type="AlphaFoldDB" id="A0A834I3G1"/>
<feature type="region of interest" description="Disordered" evidence="1">
    <location>
        <begin position="151"/>
        <end position="183"/>
    </location>
</feature>
<keyword evidence="2" id="KW-0472">Membrane</keyword>
<feature type="chain" id="PRO_5032794886" description="Protein grindelwald" evidence="3">
    <location>
        <begin position="24"/>
        <end position="214"/>
    </location>
</feature>
<comment type="caution">
    <text evidence="4">The sequence shown here is derived from an EMBL/GenBank/DDBJ whole genome shotgun (WGS) entry which is preliminary data.</text>
</comment>
<feature type="signal peptide" evidence="3">
    <location>
        <begin position="1"/>
        <end position="23"/>
    </location>
</feature>
<evidence type="ECO:0000256" key="3">
    <source>
        <dbReference type="SAM" id="SignalP"/>
    </source>
</evidence>
<dbReference type="Proteomes" id="UP000625711">
    <property type="component" value="Unassembled WGS sequence"/>
</dbReference>
<evidence type="ECO:0008006" key="6">
    <source>
        <dbReference type="Google" id="ProtNLM"/>
    </source>
</evidence>
<name>A0A834I3G1_RHYFE</name>
<evidence type="ECO:0000313" key="4">
    <source>
        <dbReference type="EMBL" id="KAF7271777.1"/>
    </source>
</evidence>
<proteinExistence type="predicted"/>
<dbReference type="OrthoDB" id="6599193at2759"/>
<keyword evidence="5" id="KW-1185">Reference proteome</keyword>
<keyword evidence="2" id="KW-1133">Transmembrane helix</keyword>